<dbReference type="GO" id="GO:0005739">
    <property type="term" value="C:mitochondrion"/>
    <property type="evidence" value="ECO:0007669"/>
    <property type="project" value="TreeGrafter"/>
</dbReference>
<dbReference type="GO" id="GO:0016485">
    <property type="term" value="P:protein processing"/>
    <property type="evidence" value="ECO:0007669"/>
    <property type="project" value="TreeGrafter"/>
</dbReference>
<dbReference type="GO" id="GO:0046872">
    <property type="term" value="F:metal ion binding"/>
    <property type="evidence" value="ECO:0007669"/>
    <property type="project" value="InterPro"/>
</dbReference>
<dbReference type="EMBL" id="CAEKKB010000008">
    <property type="protein sequence ID" value="CAB4320769.1"/>
    <property type="molecule type" value="Genomic_DNA"/>
</dbReference>
<dbReference type="GO" id="GO:0004222">
    <property type="term" value="F:metalloendopeptidase activity"/>
    <property type="evidence" value="ECO:0007669"/>
    <property type="project" value="TreeGrafter"/>
</dbReference>
<name>A0A6J5Y497_PRUAR</name>
<evidence type="ECO:0000313" key="4">
    <source>
        <dbReference type="Proteomes" id="UP000507245"/>
    </source>
</evidence>
<dbReference type="GO" id="GO:0009507">
    <property type="term" value="C:chloroplast"/>
    <property type="evidence" value="ECO:0007669"/>
    <property type="project" value="TreeGrafter"/>
</dbReference>
<dbReference type="InterPro" id="IPR011249">
    <property type="entry name" value="Metalloenz_LuxS/M16"/>
</dbReference>
<feature type="compositionally biased region" description="Low complexity" evidence="1">
    <location>
        <begin position="21"/>
        <end position="31"/>
    </location>
</feature>
<reference evidence="4" key="1">
    <citation type="journal article" date="2020" name="Genome Biol.">
        <title>Gamete binning: chromosome-level and haplotype-resolved genome assembly enabled by high-throughput single-cell sequencing of gamete genomes.</title>
        <authorList>
            <person name="Campoy J.A."/>
            <person name="Sun H."/>
            <person name="Goel M."/>
            <person name="Jiao W.-B."/>
            <person name="Folz-Donahue K."/>
            <person name="Wang N."/>
            <person name="Rubio M."/>
            <person name="Liu C."/>
            <person name="Kukat C."/>
            <person name="Ruiz D."/>
            <person name="Huettel B."/>
            <person name="Schneeberger K."/>
        </authorList>
    </citation>
    <scope>NUCLEOTIDE SEQUENCE [LARGE SCALE GENOMIC DNA]</scope>
    <source>
        <strain evidence="4">cv. Rojo Pasion</strain>
    </source>
</reference>
<evidence type="ECO:0000259" key="2">
    <source>
        <dbReference type="Pfam" id="PF05193"/>
    </source>
</evidence>
<dbReference type="SUPFAM" id="SSF63411">
    <property type="entry name" value="LuxS/MPP-like metallohydrolase"/>
    <property type="match status" value="1"/>
</dbReference>
<accession>A0A6J5Y497</accession>
<feature type="region of interest" description="Disordered" evidence="1">
    <location>
        <begin position="21"/>
        <end position="45"/>
    </location>
</feature>
<gene>
    <name evidence="3" type="ORF">ORAREDHAP_LOCUS49772</name>
</gene>
<sequence>MAGATTLLRSPRRISRFALPSSSSCSFSSVSAPRNHRHRPIPDVPTAPSLLRSHIILLPSSSHPHVTTHFRCLSSRAVPASSDTPPSECSEVKDEVLDKLGFEKVTEEFIGECKSKVLLFRHKKTGAQVISMSNDDEEKVFSIIFRNPLKDSTGISQILQRSVYCGSRKYPVKNPFEEVIGGTLGNFSEKFIYSDRTCYVVTSAHTKAIFPESTYGFDCAGDPKVIPQLSFKEFKEFHRKYYHPSNARIWFYGDDDPTERLRILSGIEIDPTCDYFACKASCGYFGLYLKRVGSFLISNGYFVA</sequence>
<dbReference type="OrthoDB" id="10250783at2759"/>
<dbReference type="InterPro" id="IPR007863">
    <property type="entry name" value="Peptidase_M16_C"/>
</dbReference>
<protein>
    <recommendedName>
        <fullName evidence="2">Peptidase M16 C-terminal domain-containing protein</fullName>
    </recommendedName>
</protein>
<feature type="domain" description="Peptidase M16 C-terminal" evidence="2">
    <location>
        <begin position="229"/>
        <end position="263"/>
    </location>
</feature>
<dbReference type="Proteomes" id="UP000507245">
    <property type="component" value="Unassembled WGS sequence"/>
</dbReference>
<dbReference type="Gene3D" id="3.30.830.10">
    <property type="entry name" value="Metalloenzyme, LuxS/M16 peptidase-like"/>
    <property type="match status" value="2"/>
</dbReference>
<evidence type="ECO:0000256" key="1">
    <source>
        <dbReference type="SAM" id="MobiDB-lite"/>
    </source>
</evidence>
<dbReference type="PANTHER" id="PTHR43016:SF13">
    <property type="entry name" value="PRESEQUENCE PROTEASE, MITOCHONDRIAL"/>
    <property type="match status" value="1"/>
</dbReference>
<keyword evidence="4" id="KW-1185">Reference proteome</keyword>
<dbReference type="Pfam" id="PF05193">
    <property type="entry name" value="Peptidase_M16_C"/>
    <property type="match status" value="1"/>
</dbReference>
<dbReference type="AlphaFoldDB" id="A0A6J5Y497"/>
<proteinExistence type="predicted"/>
<evidence type="ECO:0000313" key="3">
    <source>
        <dbReference type="EMBL" id="CAB4320769.1"/>
    </source>
</evidence>
<dbReference type="PANTHER" id="PTHR43016">
    <property type="entry name" value="PRESEQUENCE PROTEASE"/>
    <property type="match status" value="1"/>
</dbReference>
<organism evidence="3 4">
    <name type="scientific">Prunus armeniaca</name>
    <name type="common">Apricot</name>
    <name type="synonym">Armeniaca vulgaris</name>
    <dbReference type="NCBI Taxonomy" id="36596"/>
    <lineage>
        <taxon>Eukaryota</taxon>
        <taxon>Viridiplantae</taxon>
        <taxon>Streptophyta</taxon>
        <taxon>Embryophyta</taxon>
        <taxon>Tracheophyta</taxon>
        <taxon>Spermatophyta</taxon>
        <taxon>Magnoliopsida</taxon>
        <taxon>eudicotyledons</taxon>
        <taxon>Gunneridae</taxon>
        <taxon>Pentapetalae</taxon>
        <taxon>rosids</taxon>
        <taxon>fabids</taxon>
        <taxon>Rosales</taxon>
        <taxon>Rosaceae</taxon>
        <taxon>Amygdaloideae</taxon>
        <taxon>Amygdaleae</taxon>
        <taxon>Prunus</taxon>
    </lineage>
</organism>